<dbReference type="Pfam" id="PF20093">
    <property type="entry name" value="DUF6484"/>
    <property type="match status" value="1"/>
</dbReference>
<evidence type="ECO:0000259" key="2">
    <source>
        <dbReference type="Pfam" id="PF20093"/>
    </source>
</evidence>
<evidence type="ECO:0000313" key="4">
    <source>
        <dbReference type="Proteomes" id="UP001595791"/>
    </source>
</evidence>
<reference evidence="4" key="1">
    <citation type="journal article" date="2019" name="Int. J. Syst. Evol. Microbiol.">
        <title>The Global Catalogue of Microorganisms (GCM) 10K type strain sequencing project: providing services to taxonomists for standard genome sequencing and annotation.</title>
        <authorList>
            <consortium name="The Broad Institute Genomics Platform"/>
            <consortium name="The Broad Institute Genome Sequencing Center for Infectious Disease"/>
            <person name="Wu L."/>
            <person name="Ma J."/>
        </authorList>
    </citation>
    <scope>NUCLEOTIDE SEQUENCE [LARGE SCALE GENOMIC DNA]</scope>
    <source>
        <strain evidence="4">LMG 29894</strain>
    </source>
</reference>
<feature type="compositionally biased region" description="Polar residues" evidence="1">
    <location>
        <begin position="1"/>
        <end position="17"/>
    </location>
</feature>
<dbReference type="InterPro" id="IPR045506">
    <property type="entry name" value="DUF6484"/>
</dbReference>
<dbReference type="EMBL" id="JBHSBU010000002">
    <property type="protein sequence ID" value="MFC4161722.1"/>
    <property type="molecule type" value="Genomic_DNA"/>
</dbReference>
<dbReference type="Proteomes" id="UP001595791">
    <property type="component" value="Unassembled WGS sequence"/>
</dbReference>
<gene>
    <name evidence="3" type="ORF">ACFOW7_20510</name>
</gene>
<feature type="domain" description="DUF6484" evidence="2">
    <location>
        <begin position="45"/>
        <end position="103"/>
    </location>
</feature>
<organism evidence="3 4">
    <name type="scientific">Chitinimonas lacunae</name>
    <dbReference type="NCBI Taxonomy" id="1963018"/>
    <lineage>
        <taxon>Bacteria</taxon>
        <taxon>Pseudomonadati</taxon>
        <taxon>Pseudomonadota</taxon>
        <taxon>Betaproteobacteria</taxon>
        <taxon>Neisseriales</taxon>
        <taxon>Chitinibacteraceae</taxon>
        <taxon>Chitinimonas</taxon>
    </lineage>
</organism>
<protein>
    <submittedName>
        <fullName evidence="3">DUF6484 domain-containing protein</fullName>
    </submittedName>
</protein>
<evidence type="ECO:0000256" key="1">
    <source>
        <dbReference type="SAM" id="MobiDB-lite"/>
    </source>
</evidence>
<keyword evidence="4" id="KW-1185">Reference proteome</keyword>
<accession>A0ABV8MY90</accession>
<dbReference type="RefSeq" id="WP_378168165.1">
    <property type="nucleotide sequence ID" value="NZ_JBHSBU010000002.1"/>
</dbReference>
<proteinExistence type="predicted"/>
<sequence>MSDPQSRQASAGDTVTTDEAPLDELLARGTQLSGNVPARADGVAIGRLQQIGSDGRPRVSIPRFGLEQVSAMSLVPADPARLGEEVALGFEDADPLRPIILGYMLPALPQPEAAMPGLYADGERVVIEARGSVELRCGESALILTADGQILLRGSYITSHASVTQRIRGGSVQIN</sequence>
<evidence type="ECO:0000313" key="3">
    <source>
        <dbReference type="EMBL" id="MFC4161722.1"/>
    </source>
</evidence>
<feature type="region of interest" description="Disordered" evidence="1">
    <location>
        <begin position="1"/>
        <end position="22"/>
    </location>
</feature>
<comment type="caution">
    <text evidence="3">The sequence shown here is derived from an EMBL/GenBank/DDBJ whole genome shotgun (WGS) entry which is preliminary data.</text>
</comment>
<name>A0ABV8MY90_9NEIS</name>